<organism evidence="1 2">
    <name type="scientific">Parelaphostrongylus tenuis</name>
    <name type="common">Meningeal worm</name>
    <dbReference type="NCBI Taxonomy" id="148309"/>
    <lineage>
        <taxon>Eukaryota</taxon>
        <taxon>Metazoa</taxon>
        <taxon>Ecdysozoa</taxon>
        <taxon>Nematoda</taxon>
        <taxon>Chromadorea</taxon>
        <taxon>Rhabditida</taxon>
        <taxon>Rhabditina</taxon>
        <taxon>Rhabditomorpha</taxon>
        <taxon>Strongyloidea</taxon>
        <taxon>Metastrongylidae</taxon>
        <taxon>Parelaphostrongylus</taxon>
    </lineage>
</organism>
<reference evidence="1" key="1">
    <citation type="submission" date="2021-06" db="EMBL/GenBank/DDBJ databases">
        <title>Parelaphostrongylus tenuis whole genome reference sequence.</title>
        <authorList>
            <person name="Garwood T.J."/>
            <person name="Larsen P.A."/>
            <person name="Fountain-Jones N.M."/>
            <person name="Garbe J.R."/>
            <person name="Macchietto M.G."/>
            <person name="Kania S.A."/>
            <person name="Gerhold R.W."/>
            <person name="Richards J.E."/>
            <person name="Wolf T.M."/>
        </authorList>
    </citation>
    <scope>NUCLEOTIDE SEQUENCE</scope>
    <source>
        <strain evidence="1">MNPRO001-30</strain>
        <tissue evidence="1">Meninges</tissue>
    </source>
</reference>
<comment type="caution">
    <text evidence="1">The sequence shown here is derived from an EMBL/GenBank/DDBJ whole genome shotgun (WGS) entry which is preliminary data.</text>
</comment>
<name>A0AAD5MJE2_PARTN</name>
<dbReference type="Proteomes" id="UP001196413">
    <property type="component" value="Unassembled WGS sequence"/>
</dbReference>
<keyword evidence="2" id="KW-1185">Reference proteome</keyword>
<proteinExistence type="predicted"/>
<sequence length="107" mass="12459">FIFAHQILIERLLQRKLSCLGFIQLKVALNGNVEITGNQYRFTPQRLMNRIVVVLTKKSQPRKKWSAKASDGRERMIHCLLDEKTLPVFVPYVCRCNVVQVSIDMRT</sequence>
<gene>
    <name evidence="1" type="ORF">KIN20_005770</name>
</gene>
<accession>A0AAD5MJE2</accession>
<evidence type="ECO:0000313" key="1">
    <source>
        <dbReference type="EMBL" id="KAJ1350062.1"/>
    </source>
</evidence>
<feature type="non-terminal residue" evidence="1">
    <location>
        <position position="107"/>
    </location>
</feature>
<dbReference type="AlphaFoldDB" id="A0AAD5MJE2"/>
<protein>
    <submittedName>
        <fullName evidence="1">Uncharacterized protein</fullName>
    </submittedName>
</protein>
<dbReference type="EMBL" id="JAHQIW010000792">
    <property type="protein sequence ID" value="KAJ1350062.1"/>
    <property type="molecule type" value="Genomic_DNA"/>
</dbReference>
<evidence type="ECO:0000313" key="2">
    <source>
        <dbReference type="Proteomes" id="UP001196413"/>
    </source>
</evidence>